<dbReference type="PANTHER" id="PTHR41349">
    <property type="match status" value="1"/>
</dbReference>
<dbReference type="Pfam" id="PF03372">
    <property type="entry name" value="Exo_endo_phos"/>
    <property type="match status" value="1"/>
</dbReference>
<feature type="domain" description="Endonuclease/exonuclease/phosphatase" evidence="2">
    <location>
        <begin position="225"/>
        <end position="489"/>
    </location>
</feature>
<name>A0ABS8ZUM9_9PSEU</name>
<evidence type="ECO:0000313" key="3">
    <source>
        <dbReference type="EMBL" id="MCE7011450.1"/>
    </source>
</evidence>
<keyword evidence="3" id="KW-0540">Nuclease</keyword>
<accession>A0ABS8ZUM9</accession>
<feature type="chain" id="PRO_5046033747" evidence="1">
    <location>
        <begin position="24"/>
        <end position="501"/>
    </location>
</feature>
<keyword evidence="3" id="KW-0255">Endonuclease</keyword>
<proteinExistence type="predicted"/>
<protein>
    <submittedName>
        <fullName evidence="3">Endonuclease/exonuclease/phosphatase family protein</fullName>
    </submittedName>
</protein>
<dbReference type="PANTHER" id="PTHR41349:SF1">
    <property type="entry name" value="PROTEIN CBG08683"/>
    <property type="match status" value="1"/>
</dbReference>
<dbReference type="Proteomes" id="UP001521150">
    <property type="component" value="Unassembled WGS sequence"/>
</dbReference>
<keyword evidence="3" id="KW-0378">Hydrolase</keyword>
<dbReference type="GO" id="GO:0004519">
    <property type="term" value="F:endonuclease activity"/>
    <property type="evidence" value="ECO:0007669"/>
    <property type="project" value="UniProtKB-KW"/>
</dbReference>
<dbReference type="InterPro" id="IPR036691">
    <property type="entry name" value="Endo/exonu/phosph_ase_sf"/>
</dbReference>
<dbReference type="Gene3D" id="3.60.10.10">
    <property type="entry name" value="Endonuclease/exonuclease/phosphatase"/>
    <property type="match status" value="1"/>
</dbReference>
<evidence type="ECO:0000256" key="1">
    <source>
        <dbReference type="SAM" id="SignalP"/>
    </source>
</evidence>
<keyword evidence="4" id="KW-1185">Reference proteome</keyword>
<evidence type="ECO:0000313" key="4">
    <source>
        <dbReference type="Proteomes" id="UP001521150"/>
    </source>
</evidence>
<dbReference type="RefSeq" id="WP_233733948.1">
    <property type="nucleotide sequence ID" value="NZ_JAJVCN010000004.1"/>
</dbReference>
<keyword evidence="1" id="KW-0732">Signal</keyword>
<dbReference type="SUPFAM" id="SSF56219">
    <property type="entry name" value="DNase I-like"/>
    <property type="match status" value="1"/>
</dbReference>
<organism evidence="3 4">
    <name type="scientific">Kibdelosporangium philippinense</name>
    <dbReference type="NCBI Taxonomy" id="211113"/>
    <lineage>
        <taxon>Bacteria</taxon>
        <taxon>Bacillati</taxon>
        <taxon>Actinomycetota</taxon>
        <taxon>Actinomycetes</taxon>
        <taxon>Pseudonocardiales</taxon>
        <taxon>Pseudonocardiaceae</taxon>
        <taxon>Kibdelosporangium</taxon>
    </lineage>
</organism>
<gene>
    <name evidence="3" type="ORF">LWC34_52865</name>
</gene>
<feature type="signal peptide" evidence="1">
    <location>
        <begin position="1"/>
        <end position="23"/>
    </location>
</feature>
<comment type="caution">
    <text evidence="3">The sequence shown here is derived from an EMBL/GenBank/DDBJ whole genome shotgun (WGS) entry which is preliminary data.</text>
</comment>
<sequence length="501" mass="54223">MRWLTPLIAAVLVLTGLTAPASAAPDGTLTLASTTVSAGEPITATYSTPRPNATNWLGLYTDPGNGPVNEKYVGPSLKWVYVTAGSGTATLPTDGLEPGTYIVFALAQDGYQWLATPVKLRITSNAPLHFITDTFDLRNARAAAPYQATIRGLVRGNTDGLTFRKTGGAQWIDVSANGDITGTPRTGDKWLRVEARNASGETSTATVGIEVRSPGTRLVPELKTMTFNLWHGGSQVFNGREKQLRTLLKSDVDIVGLQETSATSTRELAEALGWDYHQTGSDLGVISRYPIVERKDGPAAAMKVRVRFEDRHEVVVWNVHLGYTPYGPYDACFGKMTQEQLLANEEKSGRTPQIKGVLQEMKPDLAAASRAAVLLTGDFNAPSHLDWTNRCGYDTVPWPTSVLPTQAGLRDSFRAVNPVSTLGNTWSPVYPIFTGGYGHDEHKGEPEPQDRIDFVYYAGMLSVADSKTVVEGKPTAVPNHRGNAWPSDHAAVLTTFQVPGR</sequence>
<dbReference type="InterPro" id="IPR005135">
    <property type="entry name" value="Endo/exonuclease/phosphatase"/>
</dbReference>
<reference evidence="3 4" key="1">
    <citation type="submission" date="2021-12" db="EMBL/GenBank/DDBJ databases">
        <title>Genome sequence of Kibdelosporangium philippinense ATCC 49844.</title>
        <authorList>
            <person name="Fedorov E.A."/>
            <person name="Omeragic M."/>
            <person name="Shalygina K.F."/>
            <person name="Maclea K.S."/>
        </authorList>
    </citation>
    <scope>NUCLEOTIDE SEQUENCE [LARGE SCALE GENOMIC DNA]</scope>
    <source>
        <strain evidence="3 4">ATCC 49844</strain>
    </source>
</reference>
<dbReference type="EMBL" id="JAJVCN010000004">
    <property type="protein sequence ID" value="MCE7011450.1"/>
    <property type="molecule type" value="Genomic_DNA"/>
</dbReference>
<evidence type="ECO:0000259" key="2">
    <source>
        <dbReference type="Pfam" id="PF03372"/>
    </source>
</evidence>